<name>A0A7W9UZ07_9ACTN</name>
<organism evidence="2 3">
    <name type="scientific">Streptomyces zagrosensis</name>
    <dbReference type="NCBI Taxonomy" id="1042984"/>
    <lineage>
        <taxon>Bacteria</taxon>
        <taxon>Bacillati</taxon>
        <taxon>Actinomycetota</taxon>
        <taxon>Actinomycetes</taxon>
        <taxon>Kitasatosporales</taxon>
        <taxon>Streptomycetaceae</taxon>
        <taxon>Streptomyces</taxon>
    </lineage>
</organism>
<evidence type="ECO:0000256" key="1">
    <source>
        <dbReference type="SAM" id="MobiDB-lite"/>
    </source>
</evidence>
<dbReference type="AlphaFoldDB" id="A0A7W9UZ07"/>
<gene>
    <name evidence="2" type="ORF">FHS42_002980</name>
</gene>
<protein>
    <submittedName>
        <fullName evidence="2">Uncharacterized protein</fullName>
    </submittedName>
</protein>
<comment type="caution">
    <text evidence="2">The sequence shown here is derived from an EMBL/GenBank/DDBJ whole genome shotgun (WGS) entry which is preliminary data.</text>
</comment>
<dbReference type="EMBL" id="JACHJL010000006">
    <property type="protein sequence ID" value="MBB5935911.1"/>
    <property type="molecule type" value="Genomic_DNA"/>
</dbReference>
<proteinExistence type="predicted"/>
<keyword evidence="3" id="KW-1185">Reference proteome</keyword>
<dbReference type="Proteomes" id="UP000588098">
    <property type="component" value="Unassembled WGS sequence"/>
</dbReference>
<reference evidence="2 3" key="1">
    <citation type="submission" date="2020-08" db="EMBL/GenBank/DDBJ databases">
        <title>Genomic Encyclopedia of Type Strains, Phase III (KMG-III): the genomes of soil and plant-associated and newly described type strains.</title>
        <authorList>
            <person name="Whitman W."/>
        </authorList>
    </citation>
    <scope>NUCLEOTIDE SEQUENCE [LARGE SCALE GENOMIC DNA]</scope>
    <source>
        <strain evidence="2 3">CECT 8305</strain>
    </source>
</reference>
<feature type="compositionally biased region" description="Low complexity" evidence="1">
    <location>
        <begin position="35"/>
        <end position="50"/>
    </location>
</feature>
<feature type="region of interest" description="Disordered" evidence="1">
    <location>
        <begin position="35"/>
        <end position="60"/>
    </location>
</feature>
<evidence type="ECO:0000313" key="3">
    <source>
        <dbReference type="Proteomes" id="UP000588098"/>
    </source>
</evidence>
<accession>A0A7W9UZ07</accession>
<evidence type="ECO:0000313" key="2">
    <source>
        <dbReference type="EMBL" id="MBB5935911.1"/>
    </source>
</evidence>
<sequence>MIAVPVIAVPGHACMSAQPMDAVSVSAASMRVARTAVGSHPTTTSTPLHPAGGEAKRSSL</sequence>